<dbReference type="Proteomes" id="UP000008711">
    <property type="component" value="Unassembled WGS sequence"/>
</dbReference>
<dbReference type="AlphaFoldDB" id="B3P3K8"/>
<dbReference type="HOGENOM" id="CLU_148242_0_0_1"/>
<reference evidence="3 4" key="2">
    <citation type="journal article" date="2008" name="Bioinformatics">
        <title>Assembly reconciliation.</title>
        <authorList>
            <person name="Zimin A.V."/>
            <person name="Smith D.R."/>
            <person name="Sutton G."/>
            <person name="Yorke J.A."/>
        </authorList>
    </citation>
    <scope>NUCLEOTIDE SEQUENCE [LARGE SCALE GENOMIC DNA]</scope>
    <source>
        <strain evidence="3 4">TSC#14021-0224.01</strain>
    </source>
</reference>
<evidence type="ECO:0000313" key="3">
    <source>
        <dbReference type="EMBL" id="EDV48896.1"/>
    </source>
</evidence>
<protein>
    <submittedName>
        <fullName evidence="3">GG21240</fullName>
    </submittedName>
</protein>
<name>B3P3K8_DROER</name>
<feature type="compositionally biased region" description="Low complexity" evidence="1">
    <location>
        <begin position="54"/>
        <end position="91"/>
    </location>
</feature>
<evidence type="ECO:0000313" key="4">
    <source>
        <dbReference type="Proteomes" id="UP000008711"/>
    </source>
</evidence>
<feature type="signal peptide" evidence="2">
    <location>
        <begin position="1"/>
        <end position="23"/>
    </location>
</feature>
<dbReference type="KEGG" id="der:6552145"/>
<accession>B3P3K8</accession>
<organism evidence="3 4">
    <name type="scientific">Drosophila erecta</name>
    <name type="common">Fruit fly</name>
    <dbReference type="NCBI Taxonomy" id="7220"/>
    <lineage>
        <taxon>Eukaryota</taxon>
        <taxon>Metazoa</taxon>
        <taxon>Ecdysozoa</taxon>
        <taxon>Arthropoda</taxon>
        <taxon>Hexapoda</taxon>
        <taxon>Insecta</taxon>
        <taxon>Pterygota</taxon>
        <taxon>Neoptera</taxon>
        <taxon>Endopterygota</taxon>
        <taxon>Diptera</taxon>
        <taxon>Brachycera</taxon>
        <taxon>Muscomorpha</taxon>
        <taxon>Ephydroidea</taxon>
        <taxon>Drosophilidae</taxon>
        <taxon>Drosophila</taxon>
        <taxon>Sophophora</taxon>
    </lineage>
</organism>
<proteinExistence type="predicted"/>
<dbReference type="EMBL" id="CH954181">
    <property type="protein sequence ID" value="EDV48896.1"/>
    <property type="molecule type" value="Genomic_DNA"/>
</dbReference>
<dbReference type="OMA" id="NAECETT"/>
<feature type="region of interest" description="Disordered" evidence="1">
    <location>
        <begin position="54"/>
        <end position="95"/>
    </location>
</feature>
<keyword evidence="2" id="KW-0732">Signal</keyword>
<dbReference type="OrthoDB" id="7872966at2759"/>
<reference evidence="3 4" key="1">
    <citation type="journal article" date="2007" name="Nature">
        <title>Evolution of genes and genomes on the Drosophila phylogeny.</title>
        <authorList>
            <consortium name="Drosophila 12 Genomes Consortium"/>
            <person name="Clark A.G."/>
            <person name="Eisen M.B."/>
            <person name="Smith D.R."/>
            <person name="Bergman C.M."/>
            <person name="Oliver B."/>
            <person name="Markow T.A."/>
            <person name="Kaufman T.C."/>
            <person name="Kellis M."/>
            <person name="Gelbart W."/>
            <person name="Iyer V.N."/>
            <person name="Pollard D.A."/>
            <person name="Sackton T.B."/>
            <person name="Larracuente A.M."/>
            <person name="Singh N.D."/>
            <person name="Abad J.P."/>
            <person name="Abt D.N."/>
            <person name="Adryan B."/>
            <person name="Aguade M."/>
            <person name="Akashi H."/>
            <person name="Anderson W.W."/>
            <person name="Aquadro C.F."/>
            <person name="Ardell D.H."/>
            <person name="Arguello R."/>
            <person name="Artieri C.G."/>
            <person name="Barbash D.A."/>
            <person name="Barker D."/>
            <person name="Barsanti P."/>
            <person name="Batterham P."/>
            <person name="Batzoglou S."/>
            <person name="Begun D."/>
            <person name="Bhutkar A."/>
            <person name="Blanco E."/>
            <person name="Bosak S.A."/>
            <person name="Bradley R.K."/>
            <person name="Brand A.D."/>
            <person name="Brent M.R."/>
            <person name="Brooks A.N."/>
            <person name="Brown R.H."/>
            <person name="Butlin R.K."/>
            <person name="Caggese C."/>
            <person name="Calvi B.R."/>
            <person name="Bernardo de Carvalho A."/>
            <person name="Caspi A."/>
            <person name="Castrezana S."/>
            <person name="Celniker S.E."/>
            <person name="Chang J.L."/>
            <person name="Chapple C."/>
            <person name="Chatterji S."/>
            <person name="Chinwalla A."/>
            <person name="Civetta A."/>
            <person name="Clifton S.W."/>
            <person name="Comeron J.M."/>
            <person name="Costello J.C."/>
            <person name="Coyne J.A."/>
            <person name="Daub J."/>
            <person name="David R.G."/>
            <person name="Delcher A.L."/>
            <person name="Delehaunty K."/>
            <person name="Do C.B."/>
            <person name="Ebling H."/>
            <person name="Edwards K."/>
            <person name="Eickbush T."/>
            <person name="Evans J.D."/>
            <person name="Filipski A."/>
            <person name="Findeiss S."/>
            <person name="Freyhult E."/>
            <person name="Fulton L."/>
            <person name="Fulton R."/>
            <person name="Garcia A.C."/>
            <person name="Gardiner A."/>
            <person name="Garfield D.A."/>
            <person name="Garvin B.E."/>
            <person name="Gibson G."/>
            <person name="Gilbert D."/>
            <person name="Gnerre S."/>
            <person name="Godfrey J."/>
            <person name="Good R."/>
            <person name="Gotea V."/>
            <person name="Gravely B."/>
            <person name="Greenberg A.J."/>
            <person name="Griffiths-Jones S."/>
            <person name="Gross S."/>
            <person name="Guigo R."/>
            <person name="Gustafson E.A."/>
            <person name="Haerty W."/>
            <person name="Hahn M.W."/>
            <person name="Halligan D.L."/>
            <person name="Halpern A.L."/>
            <person name="Halter G.M."/>
            <person name="Han M.V."/>
            <person name="Heger A."/>
            <person name="Hillier L."/>
            <person name="Hinrichs A.S."/>
            <person name="Holmes I."/>
            <person name="Hoskins R.A."/>
            <person name="Hubisz M.J."/>
            <person name="Hultmark D."/>
            <person name="Huntley M.A."/>
            <person name="Jaffe D.B."/>
            <person name="Jagadeeshan S."/>
            <person name="Jeck W.R."/>
            <person name="Johnson J."/>
            <person name="Jones C.D."/>
            <person name="Jordan W.C."/>
            <person name="Karpen G.H."/>
            <person name="Kataoka E."/>
            <person name="Keightley P.D."/>
            <person name="Kheradpour P."/>
            <person name="Kirkness E.F."/>
            <person name="Koerich L.B."/>
            <person name="Kristiansen K."/>
            <person name="Kudrna D."/>
            <person name="Kulathinal R.J."/>
            <person name="Kumar S."/>
            <person name="Kwok R."/>
            <person name="Lander E."/>
            <person name="Langley C.H."/>
            <person name="Lapoint R."/>
            <person name="Lazzaro B.P."/>
            <person name="Lee S.J."/>
            <person name="Levesque L."/>
            <person name="Li R."/>
            <person name="Lin C.F."/>
            <person name="Lin M.F."/>
            <person name="Lindblad-Toh K."/>
            <person name="Llopart A."/>
            <person name="Long M."/>
            <person name="Low L."/>
            <person name="Lozovsky E."/>
            <person name="Lu J."/>
            <person name="Luo M."/>
            <person name="Machado C.A."/>
            <person name="Makalowski W."/>
            <person name="Marzo M."/>
            <person name="Matsuda M."/>
            <person name="Matzkin L."/>
            <person name="McAllister B."/>
            <person name="McBride C.S."/>
            <person name="McKernan B."/>
            <person name="McKernan K."/>
            <person name="Mendez-Lago M."/>
            <person name="Minx P."/>
            <person name="Mollenhauer M.U."/>
            <person name="Montooth K."/>
            <person name="Mount S.M."/>
            <person name="Mu X."/>
            <person name="Myers E."/>
            <person name="Negre B."/>
            <person name="Newfeld S."/>
            <person name="Nielsen R."/>
            <person name="Noor M.A."/>
            <person name="O'Grady P."/>
            <person name="Pachter L."/>
            <person name="Papaceit M."/>
            <person name="Parisi M.J."/>
            <person name="Parisi M."/>
            <person name="Parts L."/>
            <person name="Pedersen J.S."/>
            <person name="Pesole G."/>
            <person name="Phillippy A.M."/>
            <person name="Ponting C.P."/>
            <person name="Pop M."/>
            <person name="Porcelli D."/>
            <person name="Powell J.R."/>
            <person name="Prohaska S."/>
            <person name="Pruitt K."/>
            <person name="Puig M."/>
            <person name="Quesneville H."/>
            <person name="Ram K.R."/>
            <person name="Rand D."/>
            <person name="Rasmussen M.D."/>
            <person name="Reed L.K."/>
            <person name="Reenan R."/>
            <person name="Reily A."/>
            <person name="Remington K.A."/>
            <person name="Rieger T.T."/>
            <person name="Ritchie M.G."/>
            <person name="Robin C."/>
            <person name="Rogers Y.H."/>
            <person name="Rohde C."/>
            <person name="Rozas J."/>
            <person name="Rubenfield M.J."/>
            <person name="Ruiz A."/>
            <person name="Russo S."/>
            <person name="Salzberg S.L."/>
            <person name="Sanchez-Gracia A."/>
            <person name="Saranga D.J."/>
            <person name="Sato H."/>
            <person name="Schaeffer S.W."/>
            <person name="Schatz M.C."/>
            <person name="Schlenke T."/>
            <person name="Schwartz R."/>
            <person name="Segarra C."/>
            <person name="Singh R.S."/>
            <person name="Sirot L."/>
            <person name="Sirota M."/>
            <person name="Sisneros N.B."/>
            <person name="Smith C.D."/>
            <person name="Smith T.F."/>
            <person name="Spieth J."/>
            <person name="Stage D.E."/>
            <person name="Stark A."/>
            <person name="Stephan W."/>
            <person name="Strausberg R.L."/>
            <person name="Strempel S."/>
            <person name="Sturgill D."/>
            <person name="Sutton G."/>
            <person name="Sutton G.G."/>
            <person name="Tao W."/>
            <person name="Teichmann S."/>
            <person name="Tobari Y.N."/>
            <person name="Tomimura Y."/>
            <person name="Tsolas J.M."/>
            <person name="Valente V.L."/>
            <person name="Venter E."/>
            <person name="Venter J.C."/>
            <person name="Vicario S."/>
            <person name="Vieira F.G."/>
            <person name="Vilella A.J."/>
            <person name="Villasante A."/>
            <person name="Walenz B."/>
            <person name="Wang J."/>
            <person name="Wasserman M."/>
            <person name="Watts T."/>
            <person name="Wilson D."/>
            <person name="Wilson R.K."/>
            <person name="Wing R.A."/>
            <person name="Wolfner M.F."/>
            <person name="Wong A."/>
            <person name="Wong G.K."/>
            <person name="Wu C.I."/>
            <person name="Wu G."/>
            <person name="Yamamoto D."/>
            <person name="Yang H.P."/>
            <person name="Yang S.P."/>
            <person name="Yorke J.A."/>
            <person name="Yoshida K."/>
            <person name="Zdobnov E."/>
            <person name="Zhang P."/>
            <person name="Zhang Y."/>
            <person name="Zimin A.V."/>
            <person name="Baldwin J."/>
            <person name="Abdouelleil A."/>
            <person name="Abdulkadir J."/>
            <person name="Abebe A."/>
            <person name="Abera B."/>
            <person name="Abreu J."/>
            <person name="Acer S.C."/>
            <person name="Aftuck L."/>
            <person name="Alexander A."/>
            <person name="An P."/>
            <person name="Anderson E."/>
            <person name="Anderson S."/>
            <person name="Arachi H."/>
            <person name="Azer M."/>
            <person name="Bachantsang P."/>
            <person name="Barry A."/>
            <person name="Bayul T."/>
            <person name="Berlin A."/>
            <person name="Bessette D."/>
            <person name="Bloom T."/>
            <person name="Blye J."/>
            <person name="Boguslavskiy L."/>
            <person name="Bonnet C."/>
            <person name="Boukhgalter B."/>
            <person name="Bourzgui I."/>
            <person name="Brown A."/>
            <person name="Cahill P."/>
            <person name="Channer S."/>
            <person name="Cheshatsang Y."/>
            <person name="Chuda L."/>
            <person name="Citroen M."/>
            <person name="Collymore A."/>
            <person name="Cooke P."/>
            <person name="Costello M."/>
            <person name="D'Aco K."/>
            <person name="Daza R."/>
            <person name="De Haan G."/>
            <person name="DeGray S."/>
            <person name="DeMaso C."/>
            <person name="Dhargay N."/>
            <person name="Dooley K."/>
            <person name="Dooley E."/>
            <person name="Doricent M."/>
            <person name="Dorje P."/>
            <person name="Dorjee K."/>
            <person name="Dupes A."/>
            <person name="Elong R."/>
            <person name="Falk J."/>
            <person name="Farina A."/>
            <person name="Faro S."/>
            <person name="Ferguson D."/>
            <person name="Fisher S."/>
            <person name="Foley C.D."/>
            <person name="Franke A."/>
            <person name="Friedrich D."/>
            <person name="Gadbois L."/>
            <person name="Gearin G."/>
            <person name="Gearin C.R."/>
            <person name="Giannoukos G."/>
            <person name="Goode T."/>
            <person name="Graham J."/>
            <person name="Grandbois E."/>
            <person name="Grewal S."/>
            <person name="Gyaltsen K."/>
            <person name="Hafez N."/>
            <person name="Hagos B."/>
            <person name="Hall J."/>
            <person name="Henson C."/>
            <person name="Hollinger A."/>
            <person name="Honan T."/>
            <person name="Huard M.D."/>
            <person name="Hughes L."/>
            <person name="Hurhula B."/>
            <person name="Husby M.E."/>
            <person name="Kamat A."/>
            <person name="Kanga B."/>
            <person name="Kashin S."/>
            <person name="Khazanovich D."/>
            <person name="Kisner P."/>
            <person name="Lance K."/>
            <person name="Lara M."/>
            <person name="Lee W."/>
            <person name="Lennon N."/>
            <person name="Letendre F."/>
            <person name="LeVine R."/>
            <person name="Lipovsky A."/>
            <person name="Liu X."/>
            <person name="Liu J."/>
            <person name="Liu S."/>
            <person name="Lokyitsang T."/>
            <person name="Lokyitsang Y."/>
            <person name="Lubonja R."/>
            <person name="Lui A."/>
            <person name="MacDonald P."/>
            <person name="Magnisalis V."/>
            <person name="Maru K."/>
            <person name="Matthews C."/>
            <person name="McCusker W."/>
            <person name="McDonough S."/>
            <person name="Mehta T."/>
            <person name="Meldrim J."/>
            <person name="Meneus L."/>
            <person name="Mihai O."/>
            <person name="Mihalev A."/>
            <person name="Mihova T."/>
            <person name="Mittelman R."/>
            <person name="Mlenga V."/>
            <person name="Montmayeur A."/>
            <person name="Mulrain L."/>
            <person name="Navidi A."/>
            <person name="Naylor J."/>
            <person name="Negash T."/>
            <person name="Nguyen T."/>
            <person name="Nguyen N."/>
            <person name="Nicol R."/>
            <person name="Norbu C."/>
            <person name="Norbu N."/>
            <person name="Novod N."/>
            <person name="O'Neill B."/>
            <person name="Osman S."/>
            <person name="Markiewicz E."/>
            <person name="Oyono O.L."/>
            <person name="Patti C."/>
            <person name="Phunkhang P."/>
            <person name="Pierre F."/>
            <person name="Priest M."/>
            <person name="Raghuraman S."/>
            <person name="Rege F."/>
            <person name="Reyes R."/>
            <person name="Rise C."/>
            <person name="Rogov P."/>
            <person name="Ross K."/>
            <person name="Ryan E."/>
            <person name="Settipalli S."/>
            <person name="Shea T."/>
            <person name="Sherpa N."/>
            <person name="Shi L."/>
            <person name="Shih D."/>
            <person name="Sparrow T."/>
            <person name="Spaulding J."/>
            <person name="Stalker J."/>
            <person name="Stange-Thomann N."/>
            <person name="Stavropoulos S."/>
            <person name="Stone C."/>
            <person name="Strader C."/>
            <person name="Tesfaye S."/>
            <person name="Thomson T."/>
            <person name="Thoulutsang Y."/>
            <person name="Thoulutsang D."/>
            <person name="Topham K."/>
            <person name="Topping I."/>
            <person name="Tsamla T."/>
            <person name="Vassiliev H."/>
            <person name="Vo A."/>
            <person name="Wangchuk T."/>
            <person name="Wangdi T."/>
            <person name="Weiand M."/>
            <person name="Wilkinson J."/>
            <person name="Wilson A."/>
            <person name="Yadav S."/>
            <person name="Young G."/>
            <person name="Yu Q."/>
            <person name="Zembek L."/>
            <person name="Zhong D."/>
            <person name="Zimmer A."/>
            <person name="Zwirko Z."/>
            <person name="Jaffe D.B."/>
            <person name="Alvarez P."/>
            <person name="Brockman W."/>
            <person name="Butler J."/>
            <person name="Chin C."/>
            <person name="Gnerre S."/>
            <person name="Grabherr M."/>
            <person name="Kleber M."/>
            <person name="Mauceli E."/>
            <person name="MacCallum I."/>
        </authorList>
    </citation>
    <scope>NUCLEOTIDE SEQUENCE [LARGE SCALE GENOMIC DNA]</scope>
    <source>
        <strain evidence="3 4">TSC#14021-0224.01</strain>
    </source>
</reference>
<evidence type="ECO:0000256" key="1">
    <source>
        <dbReference type="SAM" id="MobiDB-lite"/>
    </source>
</evidence>
<keyword evidence="4" id="KW-1185">Reference proteome</keyword>
<gene>
    <name evidence="3" type="primary">Dere\GG21240</name>
    <name evidence="3" type="ORF">Dere_GG21240</name>
</gene>
<dbReference type="PhylomeDB" id="B3P3K8"/>
<dbReference type="PROSITE" id="PS51257">
    <property type="entry name" value="PROKAR_LIPOPROTEIN"/>
    <property type="match status" value="1"/>
</dbReference>
<feature type="chain" id="PRO_5002793480" evidence="2">
    <location>
        <begin position="24"/>
        <end position="148"/>
    </location>
</feature>
<dbReference type="eggNOG" id="ENOG502T830">
    <property type="taxonomic scope" value="Eukaryota"/>
</dbReference>
<evidence type="ECO:0000256" key="2">
    <source>
        <dbReference type="SAM" id="SignalP"/>
    </source>
</evidence>
<sequence>MKVTTILSVITVLAACLLRSSEAVTCTADPTVTGCINCTTSPTDPECVAEAAAETTSTTAATPTTTTTSATATATTTATTTNTGSSGTNTSPRRRKIVRVTNLGYTNVRRIRVYRNRSGSTTVRNRKRKNNSRRVNVRKANGNVIIVG</sequence>